<accession>A0A7C8HFL8</accession>
<name>A0A7C8HFL8_9FIRM</name>
<evidence type="ECO:0000313" key="2">
    <source>
        <dbReference type="EMBL" id="KAE9636066.1"/>
    </source>
</evidence>
<sequence>MFVKKILPTLIALGAFILVFAYYQYFQKEKLAKEDQKTHIWQEDQNKITEIEISGENQAIKIKRNGSTWDIASPIEYPANSYTIDTILSNFSSPEVNGLVEENPKDLSIYGLDPPVKNITLTTDEGVSRALSLGYSAPLGKGYYVLDQDTKKVYTMAASLWSEVSLEVNSFRNKNLLSFDEEAVSKIEIKNNDTTFTITSKEEDLNTRWYSGDKKLNEVKINTFLASLRGKVIKEFTVDHPDEESLDQYGLKTPRAAITLYLNDEKNSTLTLYAGNTVEEDEDTYVTLADKQFIYKVQATSLLPAELTIDQFVVTEKDEK</sequence>
<gene>
    <name evidence="2" type="ORF">GND95_02765</name>
</gene>
<protein>
    <submittedName>
        <fullName evidence="2">DUF4340 domain-containing protein</fullName>
    </submittedName>
</protein>
<dbReference type="Proteomes" id="UP000483018">
    <property type="component" value="Unassembled WGS sequence"/>
</dbReference>
<dbReference type="Pfam" id="PF14238">
    <property type="entry name" value="DUF4340"/>
    <property type="match status" value="1"/>
</dbReference>
<dbReference type="EMBL" id="WSLF01000002">
    <property type="protein sequence ID" value="KAE9636066.1"/>
    <property type="molecule type" value="Genomic_DNA"/>
</dbReference>
<evidence type="ECO:0000313" key="3">
    <source>
        <dbReference type="Proteomes" id="UP000483018"/>
    </source>
</evidence>
<reference evidence="2 3" key="1">
    <citation type="submission" date="2019-12" db="EMBL/GenBank/DDBJ databases">
        <title>Defluviitalea raffinosedens, isolated from a biogas fermenter, genome sequencing and characterization.</title>
        <authorList>
            <person name="Rettenmaier R."/>
            <person name="Schneider M."/>
            <person name="Neuhaus K."/>
            <person name="Liebl W."/>
            <person name="Zverlov V."/>
        </authorList>
    </citation>
    <scope>NUCLEOTIDE SEQUENCE [LARGE SCALE GENOMIC DNA]</scope>
    <source>
        <strain evidence="2 3">249c-K6</strain>
    </source>
</reference>
<feature type="domain" description="DUF4340" evidence="1">
    <location>
        <begin position="69"/>
        <end position="247"/>
    </location>
</feature>
<dbReference type="AlphaFoldDB" id="A0A7C8HFL8"/>
<comment type="caution">
    <text evidence="2">The sequence shown here is derived from an EMBL/GenBank/DDBJ whole genome shotgun (WGS) entry which is preliminary data.</text>
</comment>
<proteinExistence type="predicted"/>
<evidence type="ECO:0000259" key="1">
    <source>
        <dbReference type="Pfam" id="PF14238"/>
    </source>
</evidence>
<keyword evidence="3" id="KW-1185">Reference proteome</keyword>
<organism evidence="2 3">
    <name type="scientific">Defluviitalea raffinosedens</name>
    <dbReference type="NCBI Taxonomy" id="1450156"/>
    <lineage>
        <taxon>Bacteria</taxon>
        <taxon>Bacillati</taxon>
        <taxon>Bacillota</taxon>
        <taxon>Clostridia</taxon>
        <taxon>Lachnospirales</taxon>
        <taxon>Defluviitaleaceae</taxon>
        <taxon>Defluviitalea</taxon>
    </lineage>
</organism>
<dbReference type="InterPro" id="IPR025641">
    <property type="entry name" value="DUF4340"/>
</dbReference>